<evidence type="ECO:0000256" key="1">
    <source>
        <dbReference type="SAM" id="MobiDB-lite"/>
    </source>
</evidence>
<protein>
    <submittedName>
        <fullName evidence="2">Uncharacterized protein</fullName>
    </submittedName>
</protein>
<keyword evidence="3" id="KW-1185">Reference proteome</keyword>
<proteinExistence type="predicted"/>
<comment type="caution">
    <text evidence="2">The sequence shown here is derived from an EMBL/GenBank/DDBJ whole genome shotgun (WGS) entry which is preliminary data.</text>
</comment>
<sequence length="97" mass="10755">MVTDTPPSSHAGTVIPLEHAPSVRKRPALTDESRHDNPHWPTRSPEHAANALLLHGGCAWHCSTKVAALLVSRNDYQYFRDRGWMEGNAWAPSLSDC</sequence>
<reference evidence="2 3" key="1">
    <citation type="submission" date="2020-10" db="EMBL/GenBank/DDBJ databases">
        <title>Identification of Nocardia species via Next-generation sequencing and recognition of intraspecies genetic diversity.</title>
        <authorList>
            <person name="Li P."/>
            <person name="Li P."/>
            <person name="Lu B."/>
        </authorList>
    </citation>
    <scope>NUCLEOTIDE SEQUENCE [LARGE SCALE GENOMIC DNA]</scope>
    <source>
        <strain evidence="2 3">BJ06-0143</strain>
    </source>
</reference>
<feature type="region of interest" description="Disordered" evidence="1">
    <location>
        <begin position="1"/>
        <end position="45"/>
    </location>
</feature>
<gene>
    <name evidence="2" type="ORF">IU449_23175</name>
</gene>
<dbReference type="RefSeq" id="WP_195004258.1">
    <property type="nucleotide sequence ID" value="NZ_JADLQN010000005.1"/>
</dbReference>
<feature type="compositionally biased region" description="Basic and acidic residues" evidence="1">
    <location>
        <begin position="28"/>
        <end position="38"/>
    </location>
</feature>
<dbReference type="EMBL" id="JADLQN010000005">
    <property type="protein sequence ID" value="MBF6357414.1"/>
    <property type="molecule type" value="Genomic_DNA"/>
</dbReference>
<feature type="compositionally biased region" description="Polar residues" evidence="1">
    <location>
        <begin position="1"/>
        <end position="11"/>
    </location>
</feature>
<accession>A0ABS0DG14</accession>
<evidence type="ECO:0000313" key="2">
    <source>
        <dbReference type="EMBL" id="MBF6357414.1"/>
    </source>
</evidence>
<dbReference type="Proteomes" id="UP000707731">
    <property type="component" value="Unassembled WGS sequence"/>
</dbReference>
<organism evidence="2 3">
    <name type="scientific">Nocardia higoensis</name>
    <dbReference type="NCBI Taxonomy" id="228599"/>
    <lineage>
        <taxon>Bacteria</taxon>
        <taxon>Bacillati</taxon>
        <taxon>Actinomycetota</taxon>
        <taxon>Actinomycetes</taxon>
        <taxon>Mycobacteriales</taxon>
        <taxon>Nocardiaceae</taxon>
        <taxon>Nocardia</taxon>
    </lineage>
</organism>
<evidence type="ECO:0000313" key="3">
    <source>
        <dbReference type="Proteomes" id="UP000707731"/>
    </source>
</evidence>
<name>A0ABS0DG14_9NOCA</name>